<name>A0ABD5FF23_ENTAV</name>
<dbReference type="Proteomes" id="UP001264335">
    <property type="component" value="Unassembled WGS sequence"/>
</dbReference>
<accession>A0ABD5FF23</accession>
<gene>
    <name evidence="1" type="ORF">P7D79_22510</name>
</gene>
<evidence type="ECO:0000313" key="2">
    <source>
        <dbReference type="Proteomes" id="UP001264335"/>
    </source>
</evidence>
<organism evidence="1 2">
    <name type="scientific">Enterococcus avium</name>
    <name type="common">Streptococcus avium</name>
    <dbReference type="NCBI Taxonomy" id="33945"/>
    <lineage>
        <taxon>Bacteria</taxon>
        <taxon>Bacillati</taxon>
        <taxon>Bacillota</taxon>
        <taxon>Bacilli</taxon>
        <taxon>Lactobacillales</taxon>
        <taxon>Enterococcaceae</taxon>
        <taxon>Enterococcus</taxon>
    </lineage>
</organism>
<evidence type="ECO:0008006" key="3">
    <source>
        <dbReference type="Google" id="ProtNLM"/>
    </source>
</evidence>
<dbReference type="RefSeq" id="WP_034876675.1">
    <property type="nucleotide sequence ID" value="NZ_CAXUKU010000064.1"/>
</dbReference>
<dbReference type="EMBL" id="JARPWY010000134">
    <property type="protein sequence ID" value="MDT2516999.1"/>
    <property type="molecule type" value="Genomic_DNA"/>
</dbReference>
<comment type="caution">
    <text evidence="1">The sequence shown here is derived from an EMBL/GenBank/DDBJ whole genome shotgun (WGS) entry which is preliminary data.</text>
</comment>
<sequence length="75" mass="8520">MMVSLADKSKNRVNRNIPRVEFGPGVSNVIRALQKLLKVTLDGNFGSDTYTDLQRRMGTLQDGENRIVLKRWSVD</sequence>
<proteinExistence type="predicted"/>
<dbReference type="AlphaFoldDB" id="A0ABD5FF23"/>
<reference evidence="1 2" key="1">
    <citation type="submission" date="2023-03" db="EMBL/GenBank/DDBJ databases">
        <authorList>
            <person name="Shen W."/>
            <person name="Cai J."/>
        </authorList>
    </citation>
    <scope>NUCLEOTIDE SEQUENCE [LARGE SCALE GENOMIC DNA]</scope>
    <source>
        <strain evidence="1 2">Y2</strain>
    </source>
</reference>
<protein>
    <recommendedName>
        <fullName evidence="3">Peptidoglycan binding-like domain-containing protein</fullName>
    </recommendedName>
</protein>
<evidence type="ECO:0000313" key="1">
    <source>
        <dbReference type="EMBL" id="MDT2516999.1"/>
    </source>
</evidence>